<dbReference type="WBParaSite" id="TTAC_0000359001-mRNA-1">
    <property type="protein sequence ID" value="TTAC_0000359001-mRNA-1"/>
    <property type="gene ID" value="TTAC_0000359001"/>
</dbReference>
<dbReference type="PANTHER" id="PTHR10170:SF10">
    <property type="entry name" value="HUNTINGTIN"/>
    <property type="match status" value="1"/>
</dbReference>
<reference evidence="1 2" key="2">
    <citation type="submission" date="2018-11" db="EMBL/GenBank/DDBJ databases">
        <authorList>
            <consortium name="Pathogen Informatics"/>
        </authorList>
    </citation>
    <scope>NUCLEOTIDE SEQUENCE [LARGE SCALE GENOMIC DNA]</scope>
</reference>
<evidence type="ECO:0000313" key="2">
    <source>
        <dbReference type="Proteomes" id="UP000274429"/>
    </source>
</evidence>
<dbReference type="Proteomes" id="UP000274429">
    <property type="component" value="Unassembled WGS sequence"/>
</dbReference>
<dbReference type="PANTHER" id="PTHR10170">
    <property type="entry name" value="HUNTINGTON DISEASE PROTEIN"/>
    <property type="match status" value="1"/>
</dbReference>
<dbReference type="InterPro" id="IPR028426">
    <property type="entry name" value="Huntingtin_fam"/>
</dbReference>
<gene>
    <name evidence="1" type="ORF">TTAC_LOCUS3575</name>
</gene>
<dbReference type="AlphaFoldDB" id="A0A0R3WS50"/>
<dbReference type="STRING" id="6205.A0A0R3WS50"/>
<dbReference type="EMBL" id="UYWX01002665">
    <property type="protein sequence ID" value="VDM22904.1"/>
    <property type="molecule type" value="Genomic_DNA"/>
</dbReference>
<accession>A0A0R3WS50</accession>
<evidence type="ECO:0000313" key="3">
    <source>
        <dbReference type="WBParaSite" id="TTAC_0000359001-mRNA-1"/>
    </source>
</evidence>
<keyword evidence="2" id="KW-1185">Reference proteome</keyword>
<evidence type="ECO:0000313" key="1">
    <source>
        <dbReference type="EMBL" id="VDM22904.1"/>
    </source>
</evidence>
<dbReference type="GO" id="GO:0005737">
    <property type="term" value="C:cytoplasm"/>
    <property type="evidence" value="ECO:0007669"/>
    <property type="project" value="TreeGrafter"/>
</dbReference>
<reference evidence="3" key="1">
    <citation type="submission" date="2017-02" db="UniProtKB">
        <authorList>
            <consortium name="WormBaseParasite"/>
        </authorList>
    </citation>
    <scope>IDENTIFICATION</scope>
</reference>
<protein>
    <submittedName>
        <fullName evidence="3">RAB3GAP2_C domain-containing protein</fullName>
    </submittedName>
</protein>
<sequence>MNSPYHAAVGDEDTSLEHLVSRLRCLLVPRQPGILRSITSAYTLTRFTEVLNSFAANAGTISGGVGSSEKSRVALASVMGLCRLSSVGLRYVHALRMASSDIPEQFSAFLIALCRRLEVMPRLHQPNTFTNLAMDGNTTNGASGKDGCNGGVGVHQWNPDCMMEMDRDALAENSSWLLSLGWLDRSMFESTWNALLAVCTPPPSSFPSPSLEAEMGENPFVNSKEELVEVNHCRVLGLNALTRLLLNAAHRPRPGDPLNSSPLHQPRLSLPPQFMHTRLGGRIGHVLSRLDQEANAWFYDIPSTSAVIGCDAGKSEECLSWLSTNLDLQHPADLDSPANQVPIECLVKWMLHSLNEPMGFEADTIFSCLQSLRLVHHAWLRPLEERLLDRARGVGESGNSNSTSRAFTLSSQRNKLIQFFKRGVRSSSSSDFISHPPLAFGESILLTGVLDSEDKAYMDPITETENADESPLTVSETIPSLDQSVPSLSVLTAVVKSAVLCSDLFTTREQFLWLIGCLQAVYQNLPLIEEGFEAPIYVWLTTGLARCTAVLEATMLPATEFDATPSLLPNMEAEGLEEATTVAPQQHHSAPILLNSNLQAAVSVTTVALESTAAVPLQDAGLRAAMDLLQAALLLRATRHPALQQPTLLANPPTGSPLLNSLLIQVCHYLDSRLDNLFESDATLEKRWLLAKDTGVGPLRIAGNSGVSIITAGLVRSASNSVSSSRNISSTLNRAGRL</sequence>
<dbReference type="OrthoDB" id="10065698at2759"/>
<name>A0A0R3WS50_HYDTA</name>
<proteinExistence type="predicted"/>
<organism evidence="3">
    <name type="scientific">Hydatigena taeniaeformis</name>
    <name type="common">Feline tapeworm</name>
    <name type="synonym">Taenia taeniaeformis</name>
    <dbReference type="NCBI Taxonomy" id="6205"/>
    <lineage>
        <taxon>Eukaryota</taxon>
        <taxon>Metazoa</taxon>
        <taxon>Spiralia</taxon>
        <taxon>Lophotrochozoa</taxon>
        <taxon>Platyhelminthes</taxon>
        <taxon>Cestoda</taxon>
        <taxon>Eucestoda</taxon>
        <taxon>Cyclophyllidea</taxon>
        <taxon>Taeniidae</taxon>
        <taxon>Hydatigera</taxon>
    </lineage>
</organism>